<accession>I4AQ72</accession>
<evidence type="ECO:0000313" key="3">
    <source>
        <dbReference type="Proteomes" id="UP000006054"/>
    </source>
</evidence>
<dbReference type="PROSITE" id="PS50206">
    <property type="entry name" value="RHODANESE_3"/>
    <property type="match status" value="1"/>
</dbReference>
<organism evidence="2 3">
    <name type="scientific">Bernardetia litoralis (strain ATCC 23117 / DSM 6794 / NBRC 15988 / NCIMB 1366 / Fx l1 / Sio-4)</name>
    <name type="common">Flexibacter litoralis</name>
    <dbReference type="NCBI Taxonomy" id="880071"/>
    <lineage>
        <taxon>Bacteria</taxon>
        <taxon>Pseudomonadati</taxon>
        <taxon>Bacteroidota</taxon>
        <taxon>Cytophagia</taxon>
        <taxon>Cytophagales</taxon>
        <taxon>Bernardetiaceae</taxon>
        <taxon>Bernardetia</taxon>
    </lineage>
</organism>
<dbReference type="SMART" id="SM00450">
    <property type="entry name" value="RHOD"/>
    <property type="match status" value="1"/>
</dbReference>
<evidence type="ECO:0000259" key="1">
    <source>
        <dbReference type="PROSITE" id="PS50206"/>
    </source>
</evidence>
<dbReference type="AlphaFoldDB" id="I4AQ72"/>
<dbReference type="CDD" id="cd00158">
    <property type="entry name" value="RHOD"/>
    <property type="match status" value="1"/>
</dbReference>
<dbReference type="Proteomes" id="UP000006054">
    <property type="component" value="Chromosome"/>
</dbReference>
<dbReference type="SUPFAM" id="SSF52821">
    <property type="entry name" value="Rhodanese/Cell cycle control phosphatase"/>
    <property type="match status" value="1"/>
</dbReference>
<dbReference type="EMBL" id="CP003345">
    <property type="protein sequence ID" value="AFM06107.1"/>
    <property type="molecule type" value="Genomic_DNA"/>
</dbReference>
<dbReference type="Gene3D" id="3.40.250.10">
    <property type="entry name" value="Rhodanese-like domain"/>
    <property type="match status" value="1"/>
</dbReference>
<proteinExistence type="predicted"/>
<name>I4AQ72_BERLS</name>
<evidence type="ECO:0000313" key="2">
    <source>
        <dbReference type="EMBL" id="AFM06107.1"/>
    </source>
</evidence>
<gene>
    <name evidence="2" type="ordered locus">Fleli_3800</name>
</gene>
<dbReference type="GO" id="GO:0016740">
    <property type="term" value="F:transferase activity"/>
    <property type="evidence" value="ECO:0007669"/>
    <property type="project" value="UniProtKB-KW"/>
</dbReference>
<dbReference type="PANTHER" id="PTHR43031">
    <property type="entry name" value="FAD-DEPENDENT OXIDOREDUCTASE"/>
    <property type="match status" value="1"/>
</dbReference>
<dbReference type="InterPro" id="IPR050229">
    <property type="entry name" value="GlpE_sulfurtransferase"/>
</dbReference>
<feature type="domain" description="Rhodanese" evidence="1">
    <location>
        <begin position="56"/>
        <end position="150"/>
    </location>
</feature>
<dbReference type="HOGENOM" id="CLU_089574_1_4_10"/>
<reference evidence="3" key="1">
    <citation type="submission" date="2012-06" db="EMBL/GenBank/DDBJ databases">
        <title>The complete genome of Flexibacter litoralis DSM 6794.</title>
        <authorList>
            <person name="Lucas S."/>
            <person name="Copeland A."/>
            <person name="Lapidus A."/>
            <person name="Glavina del Rio T."/>
            <person name="Dalin E."/>
            <person name="Tice H."/>
            <person name="Bruce D."/>
            <person name="Goodwin L."/>
            <person name="Pitluck S."/>
            <person name="Peters L."/>
            <person name="Ovchinnikova G."/>
            <person name="Lu M."/>
            <person name="Kyrpides N."/>
            <person name="Mavromatis K."/>
            <person name="Ivanova N."/>
            <person name="Brettin T."/>
            <person name="Detter J.C."/>
            <person name="Han C."/>
            <person name="Larimer F."/>
            <person name="Land M."/>
            <person name="Hauser L."/>
            <person name="Markowitz V."/>
            <person name="Cheng J.-F."/>
            <person name="Hugenholtz P."/>
            <person name="Woyke T."/>
            <person name="Wu D."/>
            <person name="Spring S."/>
            <person name="Lang E."/>
            <person name="Kopitz M."/>
            <person name="Brambilla E."/>
            <person name="Klenk H.-P."/>
            <person name="Eisen J.A."/>
        </authorList>
    </citation>
    <scope>NUCLEOTIDE SEQUENCE [LARGE SCALE GENOMIC DNA]</scope>
    <source>
        <strain evidence="3">ATCC 23117 / DSM 6794 / NBRC 15988 / NCIMB 1366 / Sio-4</strain>
    </source>
</reference>
<protein>
    <submittedName>
        <fullName evidence="2">Rhodanese-related sulfurtransferase</fullName>
    </submittedName>
</protein>
<dbReference type="eggNOG" id="COG0607">
    <property type="taxonomic scope" value="Bacteria"/>
</dbReference>
<dbReference type="STRING" id="880071.Fleli_3800"/>
<keyword evidence="2" id="KW-0808">Transferase</keyword>
<dbReference type="Pfam" id="PF00581">
    <property type="entry name" value="Rhodanese"/>
    <property type="match status" value="1"/>
</dbReference>
<dbReference type="KEGG" id="fli:Fleli_3800"/>
<dbReference type="InterPro" id="IPR036873">
    <property type="entry name" value="Rhodanese-like_dom_sf"/>
</dbReference>
<keyword evidence="3" id="KW-1185">Reference proteome</keyword>
<dbReference type="InterPro" id="IPR001763">
    <property type="entry name" value="Rhodanese-like_dom"/>
</dbReference>
<sequence length="150" mass="17694" precursor="true">MIYTKINLFFLSKKVVFFLITFLILGMQFAKAQKSEENKHLKITQLTPQQAMQLLENKDAIMIDVREIEELKIISYDVDTIINIPLSNFEMEFERQSKSFSKNKRLIIVCRSGRRSQKAAQILLAKEYSQIYNLKGGIIEWERQKMKVKK</sequence>
<dbReference type="PANTHER" id="PTHR43031:SF1">
    <property type="entry name" value="PYRIDINE NUCLEOTIDE-DISULPHIDE OXIDOREDUCTASE"/>
    <property type="match status" value="1"/>
</dbReference>